<reference evidence="2 3" key="1">
    <citation type="submission" date="2020-07" db="EMBL/GenBank/DDBJ databases">
        <title>Novel species isolated from subtropical streams in China.</title>
        <authorList>
            <person name="Lu H."/>
        </authorList>
    </citation>
    <scope>NUCLEOTIDE SEQUENCE [LARGE SCALE GENOMIC DNA]</scope>
    <source>
        <strain evidence="2 3">LX20W</strain>
    </source>
</reference>
<sequence length="249" mass="27516">MNRFAFSSLILLAACRVLNANAGEQDNLPIPQPISAVWTATQVCMGLTAESLQPSSDAGKIKNEGAIEFKQFGIRYKIPYVPKVDKFVLKVVLGDTSRRVIDNYILISDQDLKAPFGAVVVTVLPPAITNVDGAFAAVDTLQRGLAQSSYQLIHRREFDDSRLGRGVEYITPNRVGTLCFPTSKYQFVTPEMGIKTTGISRFFVRGNELVEVSYIVNIPESIPAADQQDFVRREMDRYLAGLSLTEPAH</sequence>
<evidence type="ECO:0000256" key="1">
    <source>
        <dbReference type="SAM" id="SignalP"/>
    </source>
</evidence>
<keyword evidence="1" id="KW-0732">Signal</keyword>
<evidence type="ECO:0000313" key="3">
    <source>
        <dbReference type="Proteomes" id="UP000534388"/>
    </source>
</evidence>
<dbReference type="PROSITE" id="PS51257">
    <property type="entry name" value="PROKAR_LIPOPROTEIN"/>
    <property type="match status" value="1"/>
</dbReference>
<dbReference type="Proteomes" id="UP000534388">
    <property type="component" value="Unassembled WGS sequence"/>
</dbReference>
<proteinExistence type="predicted"/>
<organism evidence="2 3">
    <name type="scientific">Rugamonas brunnea</name>
    <dbReference type="NCBI Taxonomy" id="2758569"/>
    <lineage>
        <taxon>Bacteria</taxon>
        <taxon>Pseudomonadati</taxon>
        <taxon>Pseudomonadota</taxon>
        <taxon>Betaproteobacteria</taxon>
        <taxon>Burkholderiales</taxon>
        <taxon>Oxalobacteraceae</taxon>
        <taxon>Telluria group</taxon>
        <taxon>Rugamonas</taxon>
    </lineage>
</organism>
<dbReference type="RefSeq" id="WP_182164241.1">
    <property type="nucleotide sequence ID" value="NZ_JACEZT010000010.1"/>
</dbReference>
<evidence type="ECO:0000313" key="2">
    <source>
        <dbReference type="EMBL" id="MBA5638560.1"/>
    </source>
</evidence>
<accession>A0A7W2EU20</accession>
<feature type="chain" id="PRO_5031061457" evidence="1">
    <location>
        <begin position="23"/>
        <end position="249"/>
    </location>
</feature>
<gene>
    <name evidence="2" type="ORF">H3H37_15985</name>
</gene>
<dbReference type="EMBL" id="JACEZT010000010">
    <property type="protein sequence ID" value="MBA5638560.1"/>
    <property type="molecule type" value="Genomic_DNA"/>
</dbReference>
<comment type="caution">
    <text evidence="2">The sequence shown here is derived from an EMBL/GenBank/DDBJ whole genome shotgun (WGS) entry which is preliminary data.</text>
</comment>
<keyword evidence="3" id="KW-1185">Reference proteome</keyword>
<dbReference type="AlphaFoldDB" id="A0A7W2EU20"/>
<feature type="signal peptide" evidence="1">
    <location>
        <begin position="1"/>
        <end position="22"/>
    </location>
</feature>
<protein>
    <submittedName>
        <fullName evidence="2">Uncharacterized protein</fullName>
    </submittedName>
</protein>
<name>A0A7W2EU20_9BURK</name>